<reference evidence="1" key="1">
    <citation type="submission" date="2020-04" db="EMBL/GenBank/DDBJ databases">
        <authorList>
            <person name="Zhang T."/>
        </authorList>
    </citation>
    <scope>NUCLEOTIDE SEQUENCE</scope>
    <source>
        <strain evidence="1">HKST-UBA10</strain>
    </source>
</reference>
<name>A0A955RHX6_9BACT</name>
<gene>
    <name evidence="1" type="ORF">KC660_00030</name>
</gene>
<sequence>MTVTADTFLNPVREFSQLGVKEIGYELGEGDEITYLPVRGYVEREIPLLANFIELMGRKAVTQTLASQVYYSQREARFNRWEEGSRLDPFRFLAMRMADVIIARGLLEGRRPNYSLAQILGAQHLFGMRYEPIRPNYHGEFDNYTYYPPRIRSNNFTVHGVANYCHKAVQTANPDRSRVLLTGVNLLYEP</sequence>
<organism evidence="1 2">
    <name type="scientific">Candidatus Dojkabacteria bacterium</name>
    <dbReference type="NCBI Taxonomy" id="2099670"/>
    <lineage>
        <taxon>Bacteria</taxon>
        <taxon>Candidatus Dojkabacteria</taxon>
    </lineage>
</organism>
<evidence type="ECO:0000313" key="2">
    <source>
        <dbReference type="Proteomes" id="UP000782843"/>
    </source>
</evidence>
<proteinExistence type="predicted"/>
<dbReference type="AlphaFoldDB" id="A0A955RHX6"/>
<accession>A0A955RHX6</accession>
<dbReference type="EMBL" id="JAGQLG010000001">
    <property type="protein sequence ID" value="MCA9381780.1"/>
    <property type="molecule type" value="Genomic_DNA"/>
</dbReference>
<reference evidence="1" key="2">
    <citation type="journal article" date="2021" name="Microbiome">
        <title>Successional dynamics and alternative stable states in a saline activated sludge microbial community over 9 years.</title>
        <authorList>
            <person name="Wang Y."/>
            <person name="Ye J."/>
            <person name="Ju F."/>
            <person name="Liu L."/>
            <person name="Boyd J.A."/>
            <person name="Deng Y."/>
            <person name="Parks D.H."/>
            <person name="Jiang X."/>
            <person name="Yin X."/>
            <person name="Woodcroft B.J."/>
            <person name="Tyson G.W."/>
            <person name="Hugenholtz P."/>
            <person name="Polz M.F."/>
            <person name="Zhang T."/>
        </authorList>
    </citation>
    <scope>NUCLEOTIDE SEQUENCE</scope>
    <source>
        <strain evidence="1">HKST-UBA10</strain>
    </source>
</reference>
<protein>
    <submittedName>
        <fullName evidence="1">Uncharacterized protein</fullName>
    </submittedName>
</protein>
<comment type="caution">
    <text evidence="1">The sequence shown here is derived from an EMBL/GenBank/DDBJ whole genome shotgun (WGS) entry which is preliminary data.</text>
</comment>
<evidence type="ECO:0000313" key="1">
    <source>
        <dbReference type="EMBL" id="MCA9381780.1"/>
    </source>
</evidence>
<dbReference type="Proteomes" id="UP000782843">
    <property type="component" value="Unassembled WGS sequence"/>
</dbReference>